<feature type="transmembrane region" description="Helical" evidence="1">
    <location>
        <begin position="37"/>
        <end position="55"/>
    </location>
</feature>
<reference evidence="2" key="1">
    <citation type="submission" date="2021-01" db="EMBL/GenBank/DDBJ databases">
        <authorList>
            <consortium name="Genoscope - CEA"/>
            <person name="William W."/>
        </authorList>
    </citation>
    <scope>NUCLEOTIDE SEQUENCE</scope>
</reference>
<evidence type="ECO:0000313" key="2">
    <source>
        <dbReference type="EMBL" id="CAD8076888.1"/>
    </source>
</evidence>
<dbReference type="AlphaFoldDB" id="A0A8S1M8C4"/>
<accession>A0A8S1M8C4</accession>
<keyword evidence="3" id="KW-1185">Reference proteome</keyword>
<name>A0A8S1M8C4_9CILI</name>
<dbReference type="EMBL" id="CAJJDN010000035">
    <property type="protein sequence ID" value="CAD8076888.1"/>
    <property type="molecule type" value="Genomic_DNA"/>
</dbReference>
<dbReference type="Proteomes" id="UP000692954">
    <property type="component" value="Unassembled WGS sequence"/>
</dbReference>
<organism evidence="2 3">
    <name type="scientific">Paramecium sonneborni</name>
    <dbReference type="NCBI Taxonomy" id="65129"/>
    <lineage>
        <taxon>Eukaryota</taxon>
        <taxon>Sar</taxon>
        <taxon>Alveolata</taxon>
        <taxon>Ciliophora</taxon>
        <taxon>Intramacronucleata</taxon>
        <taxon>Oligohymenophorea</taxon>
        <taxon>Peniculida</taxon>
        <taxon>Parameciidae</taxon>
        <taxon>Paramecium</taxon>
    </lineage>
</organism>
<feature type="transmembrane region" description="Helical" evidence="1">
    <location>
        <begin position="120"/>
        <end position="136"/>
    </location>
</feature>
<protein>
    <submittedName>
        <fullName evidence="2">Uncharacterized protein</fullName>
    </submittedName>
</protein>
<keyword evidence="1" id="KW-0472">Membrane</keyword>
<sequence length="777" mass="91187">MFDKQSRVREYLHLILNIAISCLFAALEQLLCNIQSSIIWDLVFIPSGIIFSLIYITRHFRWNKGDLSPFFFWALIVKRIFLQGINQEEFVYFLFGLLNGIYANKLNVKDSKKYYRKFKTILQVFVIFCLIIVNFIRETREQNSTLIAILIIISIILGIKDNIDLQNKTKKQEEYQTDLKHNQFELKKTQTQIIQIQQQQQQQQQQFQQKSNWEQYQQQTDEWICKIDVNKQSLAESLNLSEQNYAMRKSLGDYKISITQLFQNLIITSQSTNLQQSINLWSEIVETNSLLSWLEKNLFSESSAVKLEQARQKQYKCGIDGIQGIQEEQISIFSPQNEGKQTFNKDQVCELSALSGIQQHGDMQGSNSILSNKTTLGCYFITNQVRLEMSVSIYLMEDEFDIKKNILVLIIRNIDKESKKLKILLEKSEQEKVVFFKYIQRVAGDVGQLLQQIVQIKIQLDQRQKEFEKFKQSNFISLSFCDGDAFIKSEGEMKQSQHLSVPMQSIVQNPMLRVTSSLTQNPDNQEEQLQKLYTISQSSEFIKQIDKCYYNLFLIEQNNFNLFELFSFSEYKANRFNFIKSINTVKDLFKFDSYIQKYNITITYEMHLQNESEMELMTDKRRVKQLLINLIKNSIQCFDYNLQEGQPEKLTGISTEQKQEMKFQDQKVQNSIIIKTQADQDKINVEIIDNGGGIKKEMIKNRVQDCKLGLQACKKILRNLSYDPQKPLEIFNYMKTKDGIKGTVIQFTLSKQFMPTYWNDENLFSDTLTIINKVELN</sequence>
<evidence type="ECO:0000313" key="3">
    <source>
        <dbReference type="Proteomes" id="UP000692954"/>
    </source>
</evidence>
<keyword evidence="1" id="KW-1133">Transmembrane helix</keyword>
<gene>
    <name evidence="2" type="ORF">PSON_ATCC_30995.1.T0350219</name>
</gene>
<proteinExistence type="predicted"/>
<comment type="caution">
    <text evidence="2">The sequence shown here is derived from an EMBL/GenBank/DDBJ whole genome shotgun (WGS) entry which is preliminary data.</text>
</comment>
<keyword evidence="1" id="KW-0812">Transmembrane</keyword>
<evidence type="ECO:0000256" key="1">
    <source>
        <dbReference type="SAM" id="Phobius"/>
    </source>
</evidence>
<dbReference type="PROSITE" id="PS51257">
    <property type="entry name" value="PROKAR_LIPOPROTEIN"/>
    <property type="match status" value="1"/>
</dbReference>
<feature type="transmembrane region" description="Helical" evidence="1">
    <location>
        <begin position="12"/>
        <end position="31"/>
    </location>
</feature>